<dbReference type="RefSeq" id="WP_279241776.1">
    <property type="nucleotide sequence ID" value="NZ_CP036501.1"/>
</dbReference>
<name>A0ABY6Q9E4_9GAMM</name>
<reference evidence="10 11" key="1">
    <citation type="submission" date="2019-02" db="EMBL/GenBank/DDBJ databases">
        <title>Halieaceae_genomes.</title>
        <authorList>
            <person name="Li S.-H."/>
        </authorList>
    </citation>
    <scope>NUCLEOTIDE SEQUENCE [LARGE SCALE GENOMIC DNA]</scope>
    <source>
        <strain evidence="10 11">JH123</strain>
    </source>
</reference>
<keyword evidence="3 7" id="KW-0732">Signal</keyword>
<keyword evidence="6 7" id="KW-0676">Redox-active center</keyword>
<accession>A0ABY6Q9E4</accession>
<feature type="chain" id="PRO_5045000294" description="Thiol:disulfide interchange protein" evidence="7">
    <location>
        <begin position="27"/>
        <end position="255"/>
    </location>
</feature>
<dbReference type="InterPro" id="IPR009094">
    <property type="entry name" value="DiS-bond_isomerase_DsbC/G_N_sf"/>
</dbReference>
<sequence>MLKSFRIQLISATFASLAMFSWPALAQDSSSFGDARQRLEAGLSAMVGSPISIDRIEETPSKDLIEIAIQDGPVLYATRDGRFLLLNGDLLSVSETSVSNWTEQRRTTERIELLAQVDIDDMIVFSPAEPAKGYINVFTDITCGYCRKLHLEMDDLNRRGVEVRYLAFPRGGMESDGARQLATAWCSRNRESTLTSLKSGVELPINECEGNPVSEHYALGNRLGVRGTPAIVTSDGQLIPGYKPAADIAAMLGIE</sequence>
<comment type="function">
    <text evidence="7">Required for disulfide bond formation in some periplasmic proteins. Acts by transferring its disulfide bond to other proteins and is reduced in the process.</text>
</comment>
<feature type="domain" description="Thioredoxin-like fold" evidence="9">
    <location>
        <begin position="132"/>
        <end position="252"/>
    </location>
</feature>
<evidence type="ECO:0000256" key="3">
    <source>
        <dbReference type="ARBA" id="ARBA00022729"/>
    </source>
</evidence>
<evidence type="ECO:0000259" key="9">
    <source>
        <dbReference type="Pfam" id="PF13098"/>
    </source>
</evidence>
<comment type="similarity">
    <text evidence="2 7">Belongs to the thioredoxin family. DsbC subfamily.</text>
</comment>
<evidence type="ECO:0000256" key="2">
    <source>
        <dbReference type="ARBA" id="ARBA00009813"/>
    </source>
</evidence>
<dbReference type="Proteomes" id="UP001317963">
    <property type="component" value="Chromosome"/>
</dbReference>
<dbReference type="Pfam" id="PF13098">
    <property type="entry name" value="Thioredoxin_2"/>
    <property type="match status" value="1"/>
</dbReference>
<evidence type="ECO:0000256" key="7">
    <source>
        <dbReference type="RuleBase" id="RU364038"/>
    </source>
</evidence>
<evidence type="ECO:0000256" key="4">
    <source>
        <dbReference type="ARBA" id="ARBA00022764"/>
    </source>
</evidence>
<evidence type="ECO:0000313" key="10">
    <source>
        <dbReference type="EMBL" id="UZP75292.1"/>
    </source>
</evidence>
<proteinExistence type="inferred from homology"/>
<dbReference type="InterPro" id="IPR033954">
    <property type="entry name" value="DiS-bond_Isoase_DsbC/G"/>
</dbReference>
<dbReference type="Gene3D" id="3.40.30.10">
    <property type="entry name" value="Glutaredoxin"/>
    <property type="match status" value="1"/>
</dbReference>
<keyword evidence="11" id="KW-1185">Reference proteome</keyword>
<dbReference type="PANTHER" id="PTHR35272">
    <property type="entry name" value="THIOL:DISULFIDE INTERCHANGE PROTEIN DSBC-RELATED"/>
    <property type="match status" value="1"/>
</dbReference>
<evidence type="ECO:0000256" key="6">
    <source>
        <dbReference type="ARBA" id="ARBA00023284"/>
    </source>
</evidence>
<dbReference type="InterPro" id="IPR018950">
    <property type="entry name" value="DiS-bond_isomerase_DsbC/G_N"/>
</dbReference>
<evidence type="ECO:0000259" key="8">
    <source>
        <dbReference type="Pfam" id="PF10411"/>
    </source>
</evidence>
<keyword evidence="4 7" id="KW-0574">Periplasm</keyword>
<evidence type="ECO:0000313" key="11">
    <source>
        <dbReference type="Proteomes" id="UP001317963"/>
    </source>
</evidence>
<dbReference type="CDD" id="cd03020">
    <property type="entry name" value="DsbA_DsbC_DsbG"/>
    <property type="match status" value="1"/>
</dbReference>
<gene>
    <name evidence="10" type="ORF">E0F26_11345</name>
</gene>
<organism evidence="10 11">
    <name type="scientific">Candidatus Paraluminiphilus aquimaris</name>
    <dbReference type="NCBI Taxonomy" id="2518994"/>
    <lineage>
        <taxon>Bacteria</taxon>
        <taxon>Pseudomonadati</taxon>
        <taxon>Pseudomonadota</taxon>
        <taxon>Gammaproteobacteria</taxon>
        <taxon>Cellvibrionales</taxon>
        <taxon>Halieaceae</taxon>
        <taxon>Candidatus Paraluminiphilus</taxon>
    </lineage>
</organism>
<dbReference type="PANTHER" id="PTHR35272:SF3">
    <property type="entry name" value="THIOL:DISULFIDE INTERCHANGE PROTEIN DSBC"/>
    <property type="match status" value="1"/>
</dbReference>
<dbReference type="Pfam" id="PF10411">
    <property type="entry name" value="DsbC_N"/>
    <property type="match status" value="1"/>
</dbReference>
<feature type="signal peptide" evidence="7">
    <location>
        <begin position="1"/>
        <end position="26"/>
    </location>
</feature>
<dbReference type="InterPro" id="IPR036249">
    <property type="entry name" value="Thioredoxin-like_sf"/>
</dbReference>
<dbReference type="Gene3D" id="3.10.450.70">
    <property type="entry name" value="Disulphide bond isomerase, DsbC/G, N-terminal"/>
    <property type="match status" value="1"/>
</dbReference>
<dbReference type="InterPro" id="IPR012336">
    <property type="entry name" value="Thioredoxin-like_fold"/>
</dbReference>
<comment type="subcellular location">
    <subcellularLocation>
        <location evidence="1 7">Periplasm</location>
    </subcellularLocation>
</comment>
<evidence type="ECO:0000256" key="5">
    <source>
        <dbReference type="ARBA" id="ARBA00023157"/>
    </source>
</evidence>
<evidence type="ECO:0000256" key="1">
    <source>
        <dbReference type="ARBA" id="ARBA00004418"/>
    </source>
</evidence>
<dbReference type="SUPFAM" id="SSF52833">
    <property type="entry name" value="Thioredoxin-like"/>
    <property type="match status" value="1"/>
</dbReference>
<feature type="domain" description="Disulphide bond isomerase DsbC/G N-terminal" evidence="8">
    <location>
        <begin position="39"/>
        <end position="96"/>
    </location>
</feature>
<dbReference type="EMBL" id="CP036501">
    <property type="protein sequence ID" value="UZP75292.1"/>
    <property type="molecule type" value="Genomic_DNA"/>
</dbReference>
<keyword evidence="5" id="KW-1015">Disulfide bond</keyword>
<protein>
    <recommendedName>
        <fullName evidence="7">Thiol:disulfide interchange protein</fullName>
    </recommendedName>
</protein>
<dbReference type="InterPro" id="IPR051470">
    <property type="entry name" value="Thiol:disulfide_interchange"/>
</dbReference>